<proteinExistence type="predicted"/>
<feature type="compositionally biased region" description="Polar residues" evidence="1">
    <location>
        <begin position="439"/>
        <end position="457"/>
    </location>
</feature>
<evidence type="ECO:0000313" key="2">
    <source>
        <dbReference type="EMBL" id="USQ13293.1"/>
    </source>
</evidence>
<gene>
    <name evidence="2" type="ORF">J2N86_11435</name>
</gene>
<feature type="compositionally biased region" description="Polar residues" evidence="1">
    <location>
        <begin position="482"/>
        <end position="496"/>
    </location>
</feature>
<keyword evidence="3" id="KW-1185">Reference proteome</keyword>
<protein>
    <submittedName>
        <fullName evidence="2">Uncharacterized protein</fullName>
    </submittedName>
</protein>
<feature type="region of interest" description="Disordered" evidence="1">
    <location>
        <begin position="406"/>
        <end position="496"/>
    </location>
</feature>
<dbReference type="RefSeq" id="WP_252579594.1">
    <property type="nucleotide sequence ID" value="NZ_CP071527.1"/>
</dbReference>
<evidence type="ECO:0000256" key="1">
    <source>
        <dbReference type="SAM" id="MobiDB-lite"/>
    </source>
</evidence>
<evidence type="ECO:0000313" key="3">
    <source>
        <dbReference type="Proteomes" id="UP001057474"/>
    </source>
</evidence>
<accession>A0ABY4Y6P9</accession>
<reference evidence="2" key="1">
    <citation type="submission" date="2021-03" db="EMBL/GenBank/DDBJ databases">
        <title>Legionella lytica PCM 2298.</title>
        <authorList>
            <person name="Koper P."/>
        </authorList>
    </citation>
    <scope>NUCLEOTIDE SEQUENCE</scope>
    <source>
        <strain evidence="2">PCM 2298</strain>
    </source>
</reference>
<organism evidence="2 3">
    <name type="scientific">Legionella lytica</name>
    <dbReference type="NCBI Taxonomy" id="96232"/>
    <lineage>
        <taxon>Bacteria</taxon>
        <taxon>Pseudomonadati</taxon>
        <taxon>Pseudomonadota</taxon>
        <taxon>Gammaproteobacteria</taxon>
        <taxon>Legionellales</taxon>
        <taxon>Legionellaceae</taxon>
        <taxon>Legionella</taxon>
    </lineage>
</organism>
<dbReference type="EMBL" id="CP071527">
    <property type="protein sequence ID" value="USQ13293.1"/>
    <property type="molecule type" value="Genomic_DNA"/>
</dbReference>
<sequence length="596" mass="64984">MTSLKDLVKTINENEEIGSFSKSHKTVGGSHTYRIPFALKPSQQIIAALGGPETYDDKHVLLTAKKDIKTTDNPKVKVTSFSQNTSESTLTLSGKRLDRLFSSAKIYVDTSIFPSGHYKKTLTEKLATQKKLPKENNKVDWENLAVAVCHAQEIDLLITTHVSSHGRAHTTIRPNASIHSNASAFLLLSSPKLNLNSDHSKALKEKSEQLKFLTSMYRNLFNAAVSEQREYLVMPAAGLSNHGGSPQMHFSALMVVAHEYPTLNIIYNADIHKDAFDSALKTANNPANVARTTKDIIAVADYLMNIEGKSCAIYNPSSSNVVYGLSDVGEHWQSAPHTIGANPGKTLQAYIGTVTTAPLNSYGINPEAFATIIERNLAQLTAAQKNESSPVNTTPNTIDEAEKTPIEPEEHDTVETPADPVLPPPVPVKTPIPTRQDIPVTNAQPSSEQKPVPSSSIDIPVIEPIPPQRKSSSGSIGMFPQPKSSSDTSVQNSSLNPEQLNEVNDAISSLFKEIHSCWPYPNKGLKQTKMDALNALITNSYTMSVAKAVERVKNDYPTALSGHTVFGLSKAGYVSTRTRDLLDRLEAAEARLMLEQ</sequence>
<feature type="compositionally biased region" description="Pro residues" evidence="1">
    <location>
        <begin position="420"/>
        <end position="430"/>
    </location>
</feature>
<dbReference type="Proteomes" id="UP001057474">
    <property type="component" value="Chromosome"/>
</dbReference>
<name>A0ABY4Y6P9_9GAMM</name>